<accession>A0ABD5PBY9</accession>
<dbReference type="RefSeq" id="WP_267624188.1">
    <property type="nucleotide sequence ID" value="NZ_JAODIW010000008.1"/>
</dbReference>
<feature type="transmembrane region" description="Helical" evidence="1">
    <location>
        <begin position="123"/>
        <end position="139"/>
    </location>
</feature>
<evidence type="ECO:0000313" key="2">
    <source>
        <dbReference type="EMBL" id="MFC4358188.1"/>
    </source>
</evidence>
<keyword evidence="1" id="KW-1133">Transmembrane helix</keyword>
<feature type="transmembrane region" description="Helical" evidence="1">
    <location>
        <begin position="145"/>
        <end position="166"/>
    </location>
</feature>
<name>A0ABD5PBY9_9EURY</name>
<dbReference type="EMBL" id="JBHSDS010000006">
    <property type="protein sequence ID" value="MFC4358188.1"/>
    <property type="molecule type" value="Genomic_DNA"/>
</dbReference>
<organism evidence="2 3">
    <name type="scientific">Halobium salinum</name>
    <dbReference type="NCBI Taxonomy" id="1364940"/>
    <lineage>
        <taxon>Archaea</taxon>
        <taxon>Methanobacteriati</taxon>
        <taxon>Methanobacteriota</taxon>
        <taxon>Stenosarchaea group</taxon>
        <taxon>Halobacteria</taxon>
        <taxon>Halobacteriales</taxon>
        <taxon>Haloferacaceae</taxon>
        <taxon>Halobium</taxon>
    </lineage>
</organism>
<comment type="caution">
    <text evidence="2">The sequence shown here is derived from an EMBL/GenBank/DDBJ whole genome shotgun (WGS) entry which is preliminary data.</text>
</comment>
<reference evidence="2 3" key="1">
    <citation type="journal article" date="2019" name="Int. J. Syst. Evol. Microbiol.">
        <title>The Global Catalogue of Microorganisms (GCM) 10K type strain sequencing project: providing services to taxonomists for standard genome sequencing and annotation.</title>
        <authorList>
            <consortium name="The Broad Institute Genomics Platform"/>
            <consortium name="The Broad Institute Genome Sequencing Center for Infectious Disease"/>
            <person name="Wu L."/>
            <person name="Ma J."/>
        </authorList>
    </citation>
    <scope>NUCLEOTIDE SEQUENCE [LARGE SCALE GENOMIC DNA]</scope>
    <source>
        <strain evidence="2 3">CGMCC 1.12553</strain>
    </source>
</reference>
<keyword evidence="1" id="KW-0812">Transmembrane</keyword>
<proteinExistence type="predicted"/>
<dbReference type="Proteomes" id="UP001595921">
    <property type="component" value="Unassembled WGS sequence"/>
</dbReference>
<dbReference type="AlphaFoldDB" id="A0ABD5PBY9"/>
<keyword evidence="1" id="KW-0472">Membrane</keyword>
<feature type="transmembrane region" description="Helical" evidence="1">
    <location>
        <begin position="27"/>
        <end position="49"/>
    </location>
</feature>
<feature type="transmembrane region" description="Helical" evidence="1">
    <location>
        <begin position="70"/>
        <end position="89"/>
    </location>
</feature>
<protein>
    <submittedName>
        <fullName evidence="2">Uncharacterized protein</fullName>
    </submittedName>
</protein>
<gene>
    <name evidence="2" type="ORF">ACFO0N_09535</name>
</gene>
<evidence type="ECO:0000256" key="1">
    <source>
        <dbReference type="SAM" id="Phobius"/>
    </source>
</evidence>
<sequence>MSPLQLESGPDWWFVGAWIPLDVVSRFAVTVAIGLAVGAVVALTCRALLRPLAGPLAVRLGVDGAALRRTATPVALLVGAGVGASAAGFGALGPLLFLVVPAAVGFGLERARANDAADPTPRLLAAIAALLAVLVLQRSPTAPLVPALGTFVAAAVLGGLVATLTSRPAESPVRSRSGAD</sequence>
<evidence type="ECO:0000313" key="3">
    <source>
        <dbReference type="Proteomes" id="UP001595921"/>
    </source>
</evidence>
<keyword evidence="3" id="KW-1185">Reference proteome</keyword>